<dbReference type="EMBL" id="JACGWW010000002">
    <property type="protein sequence ID" value="MBA8813206.1"/>
    <property type="molecule type" value="Genomic_DNA"/>
</dbReference>
<evidence type="ECO:0000313" key="3">
    <source>
        <dbReference type="EMBL" id="MBA8813206.1"/>
    </source>
</evidence>
<organism evidence="3 5">
    <name type="scientific">Frigoribacterium faeni</name>
    <dbReference type="NCBI Taxonomy" id="145483"/>
    <lineage>
        <taxon>Bacteria</taxon>
        <taxon>Bacillati</taxon>
        <taxon>Actinomycetota</taxon>
        <taxon>Actinomycetes</taxon>
        <taxon>Micrococcales</taxon>
        <taxon>Microbacteriaceae</taxon>
        <taxon>Frigoribacterium</taxon>
    </lineage>
</organism>
<proteinExistence type="predicted"/>
<protein>
    <recommendedName>
        <fullName evidence="1">SseB protein N-terminal domain-containing protein</fullName>
    </recommendedName>
</protein>
<dbReference type="OrthoDB" id="5188303at2"/>
<reference evidence="3 5" key="2">
    <citation type="submission" date="2020-07" db="EMBL/GenBank/DDBJ databases">
        <title>Sequencing the genomes of 1000 actinobacteria strains.</title>
        <authorList>
            <person name="Klenk H.-P."/>
        </authorList>
    </citation>
    <scope>NUCLEOTIDE SEQUENCE [LARGE SCALE GENOMIC DNA]</scope>
    <source>
        <strain evidence="3 5">DSM 10309</strain>
    </source>
</reference>
<sequence>MTPTGSDSAGHPWAGRTFQHHDTAYAGDDGSADPRLLEALQRFHAGELGEDAVVDALRPARLLVPLVAVAGEEGLDENGRRVDKTQELSIVTVAGPDGRDVLPAFTSVATLAAWSPTARPVPADARRIALAAAAESTDRLMLDPGSPTAFALRRPAVWAVAQDLPWVPSHADEAVLRAFLDGSAAEEALVGLVIAPGYEAARLGGPEIVVQLGVRPGLDRDGLTALLGRLQAAWSADAVIADRVDSMAVKVVSV</sequence>
<evidence type="ECO:0000313" key="4">
    <source>
        <dbReference type="Proteomes" id="UP000321154"/>
    </source>
</evidence>
<dbReference type="EMBL" id="BJUV01000009">
    <property type="protein sequence ID" value="GEK82857.1"/>
    <property type="molecule type" value="Genomic_DNA"/>
</dbReference>
<dbReference type="InterPro" id="IPR009839">
    <property type="entry name" value="SseB_N"/>
</dbReference>
<dbReference type="Proteomes" id="UP000321154">
    <property type="component" value="Unassembled WGS sequence"/>
</dbReference>
<evidence type="ECO:0000313" key="2">
    <source>
        <dbReference type="EMBL" id="GEK82857.1"/>
    </source>
</evidence>
<dbReference type="AlphaFoldDB" id="A0A7W3PIS8"/>
<keyword evidence="4" id="KW-1185">Reference proteome</keyword>
<evidence type="ECO:0000259" key="1">
    <source>
        <dbReference type="Pfam" id="PF07179"/>
    </source>
</evidence>
<evidence type="ECO:0000313" key="5">
    <source>
        <dbReference type="Proteomes" id="UP000522688"/>
    </source>
</evidence>
<reference evidence="2 4" key="1">
    <citation type="submission" date="2019-07" db="EMBL/GenBank/DDBJ databases">
        <title>Whole genome shotgun sequence of Frigoribacterium faeni NBRC 103066.</title>
        <authorList>
            <person name="Hosoyama A."/>
            <person name="Uohara A."/>
            <person name="Ohji S."/>
            <person name="Ichikawa N."/>
        </authorList>
    </citation>
    <scope>NUCLEOTIDE SEQUENCE [LARGE SCALE GENOMIC DNA]</scope>
    <source>
        <strain evidence="2 4">NBRC 103066</strain>
    </source>
</reference>
<name>A0A7W3PIS8_9MICO</name>
<accession>A0A7W3PIS8</accession>
<dbReference type="Proteomes" id="UP000522688">
    <property type="component" value="Unassembled WGS sequence"/>
</dbReference>
<feature type="domain" description="SseB protein N-terminal" evidence="1">
    <location>
        <begin position="36"/>
        <end position="159"/>
    </location>
</feature>
<dbReference type="RefSeq" id="WP_146853939.1">
    <property type="nucleotide sequence ID" value="NZ_BAAAHR010000001.1"/>
</dbReference>
<comment type="caution">
    <text evidence="3">The sequence shown here is derived from an EMBL/GenBank/DDBJ whole genome shotgun (WGS) entry which is preliminary data.</text>
</comment>
<dbReference type="Pfam" id="PF07179">
    <property type="entry name" value="SseB"/>
    <property type="match status" value="1"/>
</dbReference>
<gene>
    <name evidence="3" type="ORF">FB463_001455</name>
    <name evidence="2" type="ORF">FFA01_11660</name>
</gene>